<name>A0ABT2JBC2_9PSEU</name>
<protein>
    <recommendedName>
        <fullName evidence="4">Membrane protein YqaA, SNARE-associated domain</fullName>
    </recommendedName>
</protein>
<keyword evidence="1" id="KW-0812">Transmembrane</keyword>
<dbReference type="EMBL" id="JAFFZE010000015">
    <property type="protein sequence ID" value="MCT2585173.1"/>
    <property type="molecule type" value="Genomic_DNA"/>
</dbReference>
<reference evidence="2 3" key="1">
    <citation type="submission" date="2021-02" db="EMBL/GenBank/DDBJ databases">
        <title>Actinophytocola xerophila sp. nov., isolated from soil of cotton cropping field.</title>
        <authorList>
            <person name="Huang R."/>
            <person name="Chen X."/>
            <person name="Ge X."/>
            <person name="Liu W."/>
        </authorList>
    </citation>
    <scope>NUCLEOTIDE SEQUENCE [LARGE SCALE GENOMIC DNA]</scope>
    <source>
        <strain evidence="2 3">S1-96</strain>
    </source>
</reference>
<evidence type="ECO:0000313" key="2">
    <source>
        <dbReference type="EMBL" id="MCT2585173.1"/>
    </source>
</evidence>
<organism evidence="2 3">
    <name type="scientific">Actinophytocola gossypii</name>
    <dbReference type="NCBI Taxonomy" id="2812003"/>
    <lineage>
        <taxon>Bacteria</taxon>
        <taxon>Bacillati</taxon>
        <taxon>Actinomycetota</taxon>
        <taxon>Actinomycetes</taxon>
        <taxon>Pseudonocardiales</taxon>
        <taxon>Pseudonocardiaceae</taxon>
    </lineage>
</organism>
<feature type="transmembrane region" description="Helical" evidence="1">
    <location>
        <begin position="38"/>
        <end position="60"/>
    </location>
</feature>
<evidence type="ECO:0000313" key="3">
    <source>
        <dbReference type="Proteomes" id="UP001156441"/>
    </source>
</evidence>
<dbReference type="Proteomes" id="UP001156441">
    <property type="component" value="Unassembled WGS sequence"/>
</dbReference>
<accession>A0ABT2JBC2</accession>
<comment type="caution">
    <text evidence="2">The sequence shown here is derived from an EMBL/GenBank/DDBJ whole genome shotgun (WGS) entry which is preliminary data.</text>
</comment>
<keyword evidence="3" id="KW-1185">Reference proteome</keyword>
<evidence type="ECO:0000256" key="1">
    <source>
        <dbReference type="SAM" id="Phobius"/>
    </source>
</evidence>
<evidence type="ECO:0008006" key="4">
    <source>
        <dbReference type="Google" id="ProtNLM"/>
    </source>
</evidence>
<dbReference type="RefSeq" id="WP_260192683.1">
    <property type="nucleotide sequence ID" value="NZ_JAFFZE010000015.1"/>
</dbReference>
<proteinExistence type="predicted"/>
<keyword evidence="1" id="KW-1133">Transmembrane helix</keyword>
<gene>
    <name evidence="2" type="ORF">JT362_18830</name>
</gene>
<sequence length="172" mass="19075">MVAWLCVTLGVAFGSALIPLVSVEVFLVGLALQEPHISWLALGAVVAVGQVGGKLVYYYAARGQLHLPRWMHRRRRAERPMTARRIRWELRTKRIRGWVEALREKCHRHPRWMVGTYGVSSLIGLPPYMATAVLAGMARMSLSAFVSAGLLGRFIRFSAIAASPALVAGWIL</sequence>
<feature type="transmembrane region" description="Helical" evidence="1">
    <location>
        <begin position="112"/>
        <end position="138"/>
    </location>
</feature>
<keyword evidence="1" id="KW-0472">Membrane</keyword>
<feature type="transmembrane region" description="Helical" evidence="1">
    <location>
        <begin position="150"/>
        <end position="171"/>
    </location>
</feature>